<feature type="transmembrane region" description="Helical" evidence="2">
    <location>
        <begin position="276"/>
        <end position="297"/>
    </location>
</feature>
<evidence type="ECO:0000313" key="4">
    <source>
        <dbReference type="EnsemblMetazoa" id="HelroP176254"/>
    </source>
</evidence>
<dbReference type="CTD" id="20205771"/>
<evidence type="ECO:0000256" key="1">
    <source>
        <dbReference type="SAM" id="MobiDB-lite"/>
    </source>
</evidence>
<proteinExistence type="predicted"/>
<keyword evidence="5" id="KW-1185">Reference proteome</keyword>
<organism evidence="4 5">
    <name type="scientific">Helobdella robusta</name>
    <name type="common">Californian leech</name>
    <dbReference type="NCBI Taxonomy" id="6412"/>
    <lineage>
        <taxon>Eukaryota</taxon>
        <taxon>Metazoa</taxon>
        <taxon>Spiralia</taxon>
        <taxon>Lophotrochozoa</taxon>
        <taxon>Annelida</taxon>
        <taxon>Clitellata</taxon>
        <taxon>Hirudinea</taxon>
        <taxon>Rhynchobdellida</taxon>
        <taxon>Glossiphoniidae</taxon>
        <taxon>Helobdella</taxon>
    </lineage>
</organism>
<evidence type="ECO:0000256" key="2">
    <source>
        <dbReference type="SAM" id="Phobius"/>
    </source>
</evidence>
<dbReference type="EnsemblMetazoa" id="HelroT176254">
    <property type="protein sequence ID" value="HelroP176254"/>
    <property type="gene ID" value="HelroG176254"/>
</dbReference>
<sequence>MQADSQTDIKSAKTNSINNNNYNINKNINDNINNDYNNMNDNNKDEKGCIDVIGNNANKNITIKEIIGNNNDVSISNNNSSNNNNNSSNNNNSNSNNHHISSSSSSSSCSNNNSLKMDKNILDTTIIKPICSEPAIFTTASNSGCLATNYTLCNSDVSHVTGSTHDVELICSHACGADADDDVNNENGYSDNIDGYAVAVDGGHIGGHGDVIGGDDDVGDYDNDDEGVAAVGNNAESGSSKFVSVEATLLQVINEDRKKTKSGLIISGVRQKRIKAAVVVVACLLLLTSFILVGVTLSMSAHIDDMAVVSINNISNHINVNNKKLPQQQQQQQQQQQPQH</sequence>
<feature type="compositionally biased region" description="Low complexity" evidence="1">
    <location>
        <begin position="15"/>
        <end position="24"/>
    </location>
</feature>
<protein>
    <submittedName>
        <fullName evidence="3 4">Uncharacterized protein</fullName>
    </submittedName>
</protein>
<name>T1FAC2_HELRO</name>
<dbReference type="EMBL" id="AMQM01005597">
    <property type="status" value="NOT_ANNOTATED_CDS"/>
    <property type="molecule type" value="Genomic_DNA"/>
</dbReference>
<reference evidence="4" key="3">
    <citation type="submission" date="2015-06" db="UniProtKB">
        <authorList>
            <consortium name="EnsemblMetazoa"/>
        </authorList>
    </citation>
    <scope>IDENTIFICATION</scope>
</reference>
<dbReference type="AlphaFoldDB" id="T1FAC2"/>
<evidence type="ECO:0000313" key="3">
    <source>
        <dbReference type="EMBL" id="ESN99955.1"/>
    </source>
</evidence>
<dbReference type="GeneID" id="20205771"/>
<reference evidence="3 5" key="2">
    <citation type="journal article" date="2013" name="Nature">
        <title>Insights into bilaterian evolution from three spiralian genomes.</title>
        <authorList>
            <person name="Simakov O."/>
            <person name="Marletaz F."/>
            <person name="Cho S.J."/>
            <person name="Edsinger-Gonzales E."/>
            <person name="Havlak P."/>
            <person name="Hellsten U."/>
            <person name="Kuo D.H."/>
            <person name="Larsson T."/>
            <person name="Lv J."/>
            <person name="Arendt D."/>
            <person name="Savage R."/>
            <person name="Osoegawa K."/>
            <person name="de Jong P."/>
            <person name="Grimwood J."/>
            <person name="Chapman J.A."/>
            <person name="Shapiro H."/>
            <person name="Aerts A."/>
            <person name="Otillar R.P."/>
            <person name="Terry A.Y."/>
            <person name="Boore J.L."/>
            <person name="Grigoriev I.V."/>
            <person name="Lindberg D.R."/>
            <person name="Seaver E.C."/>
            <person name="Weisblat D.A."/>
            <person name="Putnam N.H."/>
            <person name="Rokhsar D.S."/>
        </authorList>
    </citation>
    <scope>NUCLEOTIDE SEQUENCE</scope>
</reference>
<gene>
    <name evidence="4" type="primary">20205771</name>
    <name evidence="3" type="ORF">HELRODRAFT_176254</name>
</gene>
<keyword evidence="2" id="KW-0812">Transmembrane</keyword>
<dbReference type="EMBL" id="KB097026">
    <property type="protein sequence ID" value="ESN99955.1"/>
    <property type="molecule type" value="Genomic_DNA"/>
</dbReference>
<keyword evidence="2" id="KW-0472">Membrane</keyword>
<keyword evidence="2" id="KW-1133">Transmembrane helix</keyword>
<dbReference type="InParanoid" id="T1FAC2"/>
<dbReference type="Proteomes" id="UP000015101">
    <property type="component" value="Unassembled WGS sequence"/>
</dbReference>
<dbReference type="KEGG" id="hro:HELRODRAFT_176254"/>
<reference evidence="5" key="1">
    <citation type="submission" date="2012-12" db="EMBL/GenBank/DDBJ databases">
        <authorList>
            <person name="Hellsten U."/>
            <person name="Grimwood J."/>
            <person name="Chapman J.A."/>
            <person name="Shapiro H."/>
            <person name="Aerts A."/>
            <person name="Otillar R.P."/>
            <person name="Terry A.Y."/>
            <person name="Boore J.L."/>
            <person name="Simakov O."/>
            <person name="Marletaz F."/>
            <person name="Cho S.-J."/>
            <person name="Edsinger-Gonzales E."/>
            <person name="Havlak P."/>
            <person name="Kuo D.-H."/>
            <person name="Larsson T."/>
            <person name="Lv J."/>
            <person name="Arendt D."/>
            <person name="Savage R."/>
            <person name="Osoegawa K."/>
            <person name="de Jong P."/>
            <person name="Lindberg D.R."/>
            <person name="Seaver E.C."/>
            <person name="Weisblat D.A."/>
            <person name="Putnam N.H."/>
            <person name="Grigoriev I.V."/>
            <person name="Rokhsar D.S."/>
        </authorList>
    </citation>
    <scope>NUCLEOTIDE SEQUENCE</scope>
</reference>
<evidence type="ECO:0000313" key="5">
    <source>
        <dbReference type="Proteomes" id="UP000015101"/>
    </source>
</evidence>
<dbReference type="HOGENOM" id="CLU_817061_0_0_1"/>
<dbReference type="RefSeq" id="XP_009021969.1">
    <property type="nucleotide sequence ID" value="XM_009023721.1"/>
</dbReference>
<feature type="compositionally biased region" description="Polar residues" evidence="1">
    <location>
        <begin position="1"/>
        <end position="14"/>
    </location>
</feature>
<feature type="region of interest" description="Disordered" evidence="1">
    <location>
        <begin position="1"/>
        <end position="24"/>
    </location>
</feature>
<accession>T1FAC2</accession>
<feature type="region of interest" description="Disordered" evidence="1">
    <location>
        <begin position="77"/>
        <end position="111"/>
    </location>
</feature>